<keyword evidence="3" id="KW-1185">Reference proteome</keyword>
<dbReference type="KEGG" id="mech:Q9L42_002440"/>
<organism evidence="2 3">
    <name type="scientific">Methylomarinum roseum</name>
    <dbReference type="NCBI Taxonomy" id="3067653"/>
    <lineage>
        <taxon>Bacteria</taxon>
        <taxon>Pseudomonadati</taxon>
        <taxon>Pseudomonadota</taxon>
        <taxon>Gammaproteobacteria</taxon>
        <taxon>Methylococcales</taxon>
        <taxon>Methylococcaceae</taxon>
        <taxon>Methylomarinum</taxon>
    </lineage>
</organism>
<dbReference type="Gene3D" id="3.30.70.60">
    <property type="match status" value="1"/>
</dbReference>
<dbReference type="EMBL" id="CP157743">
    <property type="protein sequence ID" value="XBS21002.1"/>
    <property type="molecule type" value="Genomic_DNA"/>
</dbReference>
<protein>
    <submittedName>
        <fullName evidence="2">Type II secretion system protein GspM</fullName>
    </submittedName>
</protein>
<dbReference type="AlphaFoldDB" id="A0AAU7NVQ6"/>
<evidence type="ECO:0000256" key="1">
    <source>
        <dbReference type="SAM" id="Phobius"/>
    </source>
</evidence>
<name>A0AAU7NVQ6_9GAMM</name>
<feature type="transmembrane region" description="Helical" evidence="1">
    <location>
        <begin position="12"/>
        <end position="38"/>
    </location>
</feature>
<keyword evidence="1" id="KW-1133">Transmembrane helix</keyword>
<proteinExistence type="predicted"/>
<gene>
    <name evidence="2" type="primary">gspM</name>
    <name evidence="2" type="ORF">Q9L42_002440</name>
</gene>
<dbReference type="InterPro" id="IPR034756">
    <property type="entry name" value="T2SSM_b"/>
</dbReference>
<accession>A0AAU7NVQ6</accession>
<dbReference type="Proteomes" id="UP001225378">
    <property type="component" value="Chromosome"/>
</dbReference>
<dbReference type="RefSeq" id="WP_305910015.1">
    <property type="nucleotide sequence ID" value="NZ_CP157743.1"/>
</dbReference>
<dbReference type="NCBIfam" id="NF040576">
    <property type="entry name" value="T2SS_GspM_XpsM"/>
    <property type="match status" value="1"/>
</dbReference>
<reference evidence="2 3" key="1">
    <citation type="journal article" date="2024" name="Microbiology">
        <title>Methylomarinum rosea sp. nov., a novel halophilic methanotrophic bacterium from the hypersaline Lake Elton.</title>
        <authorList>
            <person name="Suleimanov R.Z."/>
            <person name="Oshkin I.Y."/>
            <person name="Danilova O.V."/>
            <person name="Suzina N.E."/>
            <person name="Dedysh S.N."/>
        </authorList>
    </citation>
    <scope>NUCLEOTIDE SEQUENCE [LARGE SCALE GENOMIC DNA]</scope>
    <source>
        <strain evidence="2 3">Ch1-1</strain>
    </source>
</reference>
<dbReference type="Pfam" id="PF10741">
    <property type="entry name" value="T2SSM_b"/>
    <property type="match status" value="1"/>
</dbReference>
<sequence length="193" mass="21876">MLSEISYQRWMAIGLLLCVVMLVIFAAIVPLVSTGLAYHEEKQELAFRLQRYRQIAARKDDVAESIKRIKQQYQAQGYFSNRDTVALASADLQKFIKSAIAQAGGELTSTQVLPSSHQDGLLRISVKVRMSGDIEVLRNVLYEIESSVPVVIIDQIDVRPVRGRRNRKTRRIEPSNRLNVNFQAVSFMRAEPS</sequence>
<keyword evidence="1" id="KW-0472">Membrane</keyword>
<evidence type="ECO:0000313" key="3">
    <source>
        <dbReference type="Proteomes" id="UP001225378"/>
    </source>
</evidence>
<dbReference type="InterPro" id="IPR014717">
    <property type="entry name" value="Transl_elong_EF1B/ribsomal_bS6"/>
</dbReference>
<evidence type="ECO:0000313" key="2">
    <source>
        <dbReference type="EMBL" id="XBS21002.1"/>
    </source>
</evidence>
<keyword evidence="1" id="KW-0812">Transmembrane</keyword>